<dbReference type="GO" id="GO:0000974">
    <property type="term" value="C:Prp19 complex"/>
    <property type="evidence" value="ECO:0007669"/>
    <property type="project" value="UniProtKB-UniRule"/>
</dbReference>
<comment type="similarity">
    <text evidence="3 16">Belongs to the WD repeat PRP19 family.</text>
</comment>
<evidence type="ECO:0000256" key="10">
    <source>
        <dbReference type="ARBA" id="ARBA00022786"/>
    </source>
</evidence>
<gene>
    <name evidence="19" type="ORF">K470DRAFT_233249</name>
</gene>
<evidence type="ECO:0000256" key="2">
    <source>
        <dbReference type="ARBA" id="ARBA00004906"/>
    </source>
</evidence>
<dbReference type="InterPro" id="IPR024977">
    <property type="entry name" value="Apc4-like_WD40_dom"/>
</dbReference>
<comment type="function">
    <text evidence="16">Ubiquitin-protein ligase which is mainly involved pre-mRNA splicing and DNA repair. Required for pre-mRNA splicing as component of the spliceosome.</text>
</comment>
<dbReference type="Pfam" id="PF08606">
    <property type="entry name" value="Prp19"/>
    <property type="match status" value="1"/>
</dbReference>
<evidence type="ECO:0000256" key="5">
    <source>
        <dbReference type="ARBA" id="ARBA00022664"/>
    </source>
</evidence>
<dbReference type="SUPFAM" id="SSF50978">
    <property type="entry name" value="WD40 repeat-like"/>
    <property type="match status" value="1"/>
</dbReference>
<dbReference type="InterPro" id="IPR003613">
    <property type="entry name" value="Ubox_domain"/>
</dbReference>
<dbReference type="SUPFAM" id="SSF57850">
    <property type="entry name" value="RING/U-box"/>
    <property type="match status" value="1"/>
</dbReference>
<evidence type="ECO:0000256" key="8">
    <source>
        <dbReference type="ARBA" id="ARBA00022737"/>
    </source>
</evidence>
<dbReference type="GO" id="GO:0003755">
    <property type="term" value="F:peptidyl-prolyl cis-trans isomerase activity"/>
    <property type="evidence" value="ECO:0007669"/>
    <property type="project" value="UniProtKB-KW"/>
</dbReference>
<dbReference type="InterPro" id="IPR015943">
    <property type="entry name" value="WD40/YVTN_repeat-like_dom_sf"/>
</dbReference>
<keyword evidence="11" id="KW-0413">Isomerase</keyword>
<dbReference type="CDD" id="cd16656">
    <property type="entry name" value="RING-Ubox_PRP19"/>
    <property type="match status" value="1"/>
</dbReference>
<evidence type="ECO:0000256" key="1">
    <source>
        <dbReference type="ARBA" id="ARBA00004123"/>
    </source>
</evidence>
<keyword evidence="6 16" id="KW-0808">Transferase</keyword>
<comment type="catalytic activity">
    <reaction evidence="16">
        <text>S-ubiquitinyl-[E2 ubiquitin-conjugating enzyme]-L-cysteine + [acceptor protein]-L-lysine = [E2 ubiquitin-conjugating enzyme]-L-cysteine + N(6)-ubiquitinyl-[acceptor protein]-L-lysine.</text>
        <dbReference type="EC" id="2.3.2.27"/>
    </reaction>
</comment>
<evidence type="ECO:0000256" key="17">
    <source>
        <dbReference type="SAM" id="Coils"/>
    </source>
</evidence>
<dbReference type="SMART" id="SM00504">
    <property type="entry name" value="Ubox"/>
    <property type="match status" value="1"/>
</dbReference>
<dbReference type="GO" id="GO:0070534">
    <property type="term" value="P:protein K63-linked ubiquitination"/>
    <property type="evidence" value="ECO:0007669"/>
    <property type="project" value="UniProtKB-UniRule"/>
</dbReference>
<dbReference type="InterPro" id="IPR013915">
    <property type="entry name" value="Prp19_cc"/>
</dbReference>
<dbReference type="FunFam" id="3.30.40.10:FF:000027">
    <property type="entry name" value="Pre-mRNA-processing factor 19, putative"/>
    <property type="match status" value="1"/>
</dbReference>
<dbReference type="PANTHER" id="PTHR43995">
    <property type="entry name" value="PRE-MRNA-PROCESSING FACTOR 19"/>
    <property type="match status" value="1"/>
</dbReference>
<dbReference type="UniPathway" id="UPA00143"/>
<keyword evidence="8" id="KW-0677">Repeat</keyword>
<proteinExistence type="inferred from homology"/>
<evidence type="ECO:0000256" key="16">
    <source>
        <dbReference type="RuleBase" id="RU367101"/>
    </source>
</evidence>
<evidence type="ECO:0000256" key="6">
    <source>
        <dbReference type="ARBA" id="ARBA00022679"/>
    </source>
</evidence>
<keyword evidence="9 16" id="KW-0227">DNA damage</keyword>
<keyword evidence="7 16" id="KW-0747">Spliceosome</keyword>
<evidence type="ECO:0000256" key="9">
    <source>
        <dbReference type="ARBA" id="ARBA00022763"/>
    </source>
</evidence>
<dbReference type="Gene3D" id="3.30.40.10">
    <property type="entry name" value="Zinc/RING finger domain, C3HC4 (zinc finger)"/>
    <property type="match status" value="1"/>
</dbReference>
<dbReference type="InterPro" id="IPR001680">
    <property type="entry name" value="WD40_rpt"/>
</dbReference>
<keyword evidence="11" id="KW-0697">Rotamase</keyword>
<dbReference type="InterPro" id="IPR013083">
    <property type="entry name" value="Znf_RING/FYVE/PHD"/>
</dbReference>
<evidence type="ECO:0000256" key="15">
    <source>
        <dbReference type="PROSITE-ProRule" id="PRU00221"/>
    </source>
</evidence>
<keyword evidence="4 15" id="KW-0853">WD repeat</keyword>
<evidence type="ECO:0000256" key="13">
    <source>
        <dbReference type="ARBA" id="ARBA00023204"/>
    </source>
</evidence>
<dbReference type="Proteomes" id="UP000799421">
    <property type="component" value="Unassembled WGS sequence"/>
</dbReference>
<evidence type="ECO:0000256" key="14">
    <source>
        <dbReference type="ARBA" id="ARBA00023242"/>
    </source>
</evidence>
<keyword evidence="5 16" id="KW-0507">mRNA processing</keyword>
<feature type="coiled-coil region" evidence="17">
    <location>
        <begin position="108"/>
        <end position="135"/>
    </location>
</feature>
<dbReference type="AlphaFoldDB" id="A0A6A7BYA0"/>
<comment type="pathway">
    <text evidence="2 16">Protein modification; protein ubiquitination.</text>
</comment>
<evidence type="ECO:0000256" key="3">
    <source>
        <dbReference type="ARBA" id="ARBA00006388"/>
    </source>
</evidence>
<dbReference type="OrthoDB" id="687049at2759"/>
<dbReference type="Gene3D" id="2.130.10.10">
    <property type="entry name" value="YVTN repeat-like/Quinoprotein amine dehydrogenase"/>
    <property type="match status" value="1"/>
</dbReference>
<protein>
    <recommendedName>
        <fullName evidence="16">Pre-mRNA-processing factor 19</fullName>
        <ecNumber evidence="16">2.3.2.27</ecNumber>
    </recommendedName>
</protein>
<sequence>MLCAISGETPEHPVASRKSGNVFERRLIEAYIAENGTDPVNGEELSVNDLLDLKQSRLVHPRPPQLTSIPALLSTFQNEWDAATLEAFQLKQQLAQARQELSTALYYNDAAQRVIARLQKERDEARDALARVSLTPAAVGAEADGEPMQLDGQGLAPAVLSHIDEVQQKLSSTRRKRPVPNDWATGNKIQHYQVKSTADSQFTGAKFLAAHHTGDFFLCGDSDGTIGVYDLPAQTFTTRCSLGSGAVLDGTWAHNKAVVATESGAIVVTQDGAVQAKLHQHAGPAVAVATHPGGEIVASIGADQSYVLYNIHDSKTLTQTFCGEILTTVAFHPDGHLIAVGTASGSIKLYDVKTAQLAHTFPASTPAPIASLSFSENGTWLASAVSGQALITIWDLRKLSTLKSLDAGFEINTISWDYTGQFLLVSGPAGIVVIQYNKSLKKWSEPLRNDFLSVDAKWGSKAESLIALSTEGIVNVFG</sequence>
<dbReference type="GO" id="GO:0000398">
    <property type="term" value="P:mRNA splicing, via spliceosome"/>
    <property type="evidence" value="ECO:0007669"/>
    <property type="project" value="InterPro"/>
</dbReference>
<evidence type="ECO:0000256" key="7">
    <source>
        <dbReference type="ARBA" id="ARBA00022728"/>
    </source>
</evidence>
<keyword evidence="14 16" id="KW-0539">Nucleus</keyword>
<comment type="subunit">
    <text evidence="16">Homotetramer.</text>
</comment>
<evidence type="ECO:0000256" key="4">
    <source>
        <dbReference type="ARBA" id="ARBA00022574"/>
    </source>
</evidence>
<dbReference type="GO" id="GO:0071006">
    <property type="term" value="C:U2-type catalytic step 1 spliceosome"/>
    <property type="evidence" value="ECO:0007669"/>
    <property type="project" value="TreeGrafter"/>
</dbReference>
<evidence type="ECO:0000259" key="18">
    <source>
        <dbReference type="PROSITE" id="PS51698"/>
    </source>
</evidence>
<dbReference type="PROSITE" id="PS51698">
    <property type="entry name" value="U_BOX"/>
    <property type="match status" value="1"/>
</dbReference>
<dbReference type="Pfam" id="PF12894">
    <property type="entry name" value="ANAPC4_WD40"/>
    <property type="match status" value="1"/>
</dbReference>
<dbReference type="InterPro" id="IPR055340">
    <property type="entry name" value="RING-Ubox_PRP19"/>
</dbReference>
<dbReference type="EC" id="2.3.2.27" evidence="16"/>
<comment type="subcellular location">
    <subcellularLocation>
        <location evidence="1 16">Nucleus</location>
    </subcellularLocation>
</comment>
<dbReference type="PROSITE" id="PS50082">
    <property type="entry name" value="WD_REPEATS_2"/>
    <property type="match status" value="1"/>
</dbReference>
<dbReference type="PANTHER" id="PTHR43995:SF1">
    <property type="entry name" value="PRE-MRNA-PROCESSING FACTOR 19"/>
    <property type="match status" value="1"/>
</dbReference>
<keyword evidence="20" id="KW-1185">Reference proteome</keyword>
<dbReference type="InterPro" id="IPR036322">
    <property type="entry name" value="WD40_repeat_dom_sf"/>
</dbReference>
<evidence type="ECO:0000313" key="19">
    <source>
        <dbReference type="EMBL" id="KAF2859967.1"/>
    </source>
</evidence>
<feature type="domain" description="U-box" evidence="18">
    <location>
        <begin position="1"/>
        <end position="70"/>
    </location>
</feature>
<dbReference type="GO" id="GO:0005737">
    <property type="term" value="C:cytoplasm"/>
    <property type="evidence" value="ECO:0007669"/>
    <property type="project" value="TreeGrafter"/>
</dbReference>
<accession>A0A6A7BYA0</accession>
<keyword evidence="13 16" id="KW-0234">DNA repair</keyword>
<feature type="repeat" description="WD" evidence="15">
    <location>
        <begin position="326"/>
        <end position="360"/>
    </location>
</feature>
<evidence type="ECO:0000256" key="11">
    <source>
        <dbReference type="ARBA" id="ARBA00023110"/>
    </source>
</evidence>
<reference evidence="19" key="1">
    <citation type="journal article" date="2020" name="Stud. Mycol.">
        <title>101 Dothideomycetes genomes: a test case for predicting lifestyles and emergence of pathogens.</title>
        <authorList>
            <person name="Haridas S."/>
            <person name="Albert R."/>
            <person name="Binder M."/>
            <person name="Bloem J."/>
            <person name="Labutti K."/>
            <person name="Salamov A."/>
            <person name="Andreopoulos B."/>
            <person name="Baker S."/>
            <person name="Barry K."/>
            <person name="Bills G."/>
            <person name="Bluhm B."/>
            <person name="Cannon C."/>
            <person name="Castanera R."/>
            <person name="Culley D."/>
            <person name="Daum C."/>
            <person name="Ezra D."/>
            <person name="Gonzalez J."/>
            <person name="Henrissat B."/>
            <person name="Kuo A."/>
            <person name="Liang C."/>
            <person name="Lipzen A."/>
            <person name="Lutzoni F."/>
            <person name="Magnuson J."/>
            <person name="Mondo S."/>
            <person name="Nolan M."/>
            <person name="Ohm R."/>
            <person name="Pangilinan J."/>
            <person name="Park H.-J."/>
            <person name="Ramirez L."/>
            <person name="Alfaro M."/>
            <person name="Sun H."/>
            <person name="Tritt A."/>
            <person name="Yoshinaga Y."/>
            <person name="Zwiers L.-H."/>
            <person name="Turgeon B."/>
            <person name="Goodwin S."/>
            <person name="Spatafora J."/>
            <person name="Crous P."/>
            <person name="Grigoriev I."/>
        </authorList>
    </citation>
    <scope>NUCLEOTIDE SEQUENCE</scope>
    <source>
        <strain evidence="19">CBS 480.64</strain>
    </source>
</reference>
<dbReference type="InterPro" id="IPR038959">
    <property type="entry name" value="Prp19"/>
</dbReference>
<dbReference type="EMBL" id="MU005986">
    <property type="protein sequence ID" value="KAF2859967.1"/>
    <property type="molecule type" value="Genomic_DNA"/>
</dbReference>
<organism evidence="19 20">
    <name type="scientific">Piedraia hortae CBS 480.64</name>
    <dbReference type="NCBI Taxonomy" id="1314780"/>
    <lineage>
        <taxon>Eukaryota</taxon>
        <taxon>Fungi</taxon>
        <taxon>Dikarya</taxon>
        <taxon>Ascomycota</taxon>
        <taxon>Pezizomycotina</taxon>
        <taxon>Dothideomycetes</taxon>
        <taxon>Dothideomycetidae</taxon>
        <taxon>Capnodiales</taxon>
        <taxon>Piedraiaceae</taxon>
        <taxon>Piedraia</taxon>
    </lineage>
</organism>
<keyword evidence="10 16" id="KW-0833">Ubl conjugation pathway</keyword>
<name>A0A6A7BYA0_9PEZI</name>
<keyword evidence="12 16" id="KW-0508">mRNA splicing</keyword>
<dbReference type="SMART" id="SM00320">
    <property type="entry name" value="WD40"/>
    <property type="match status" value="5"/>
</dbReference>
<dbReference type="GO" id="GO:0006281">
    <property type="term" value="P:DNA repair"/>
    <property type="evidence" value="ECO:0007669"/>
    <property type="project" value="UniProtKB-KW"/>
</dbReference>
<keyword evidence="17" id="KW-0175">Coiled coil</keyword>
<dbReference type="GO" id="GO:0061630">
    <property type="term" value="F:ubiquitin protein ligase activity"/>
    <property type="evidence" value="ECO:0007669"/>
    <property type="project" value="UniProtKB-UniRule"/>
</dbReference>
<evidence type="ECO:0000313" key="20">
    <source>
        <dbReference type="Proteomes" id="UP000799421"/>
    </source>
</evidence>
<evidence type="ECO:0000256" key="12">
    <source>
        <dbReference type="ARBA" id="ARBA00023187"/>
    </source>
</evidence>